<gene>
    <name evidence="4" type="ORF">CXB51_002015</name>
</gene>
<evidence type="ECO:0000313" key="4">
    <source>
        <dbReference type="EMBL" id="KAG8502077.1"/>
    </source>
</evidence>
<sequence length="470" mass="52332">MPAICLPLYTPLTSIINNTLTSKPNSKNLPYHHHHRRSLACKASADSPSSILNFDLYDLLGIESSSDQSQIKTAYRALQKRCHPDIAGPTGHDMAIILNEAYSVLSDPGSRLAYDKEQAKMAELRGYTGKPLYSVWLGSESEQRAVFVDEIKCVGCLKCALFAEKTFAIESVYGRARVIGQWADPEHKILEAIEACPVDCISMVERSDLAALEFLMSKQPRGNVRVGVGNTVGARVSNIFVEVKKFQTRYFDAMDKGSSKESKEADHRREARMSAIHAIKSISRWWYWQSPNAGTPLANSELSLTHISRKSSEPNINKIRDAAAARKQVRESSKTTRSRAPSSYLYDDEYWIPSRHALPAADENNSSSRVAPKPPKTNPRNETDNRHYGKDRRTRNSIEWGIPTMAAMVAAVIVRLQVGDRVAGEITEHVGGSLALTMVNSSWSQVILAGITWYLIASTIVELIETIRNR</sequence>
<dbReference type="Proteomes" id="UP000701853">
    <property type="component" value="Chromosome 1"/>
</dbReference>
<keyword evidence="5" id="KW-1185">Reference proteome</keyword>
<proteinExistence type="predicted"/>
<name>A0A8J5ZMT2_9ROSI</name>
<feature type="region of interest" description="Disordered" evidence="1">
    <location>
        <begin position="358"/>
        <end position="394"/>
    </location>
</feature>
<comment type="caution">
    <text evidence="4">The sequence shown here is derived from an EMBL/GenBank/DDBJ whole genome shotgun (WGS) entry which is preliminary data.</text>
</comment>
<feature type="domain" description="J" evidence="3">
    <location>
        <begin position="55"/>
        <end position="118"/>
    </location>
</feature>
<dbReference type="EMBL" id="JAHUZN010000001">
    <property type="protein sequence ID" value="KAG8502077.1"/>
    <property type="molecule type" value="Genomic_DNA"/>
</dbReference>
<feature type="compositionally biased region" description="Basic and acidic residues" evidence="1">
    <location>
        <begin position="322"/>
        <end position="334"/>
    </location>
</feature>
<feature type="region of interest" description="Disordered" evidence="1">
    <location>
        <begin position="322"/>
        <end position="341"/>
    </location>
</feature>
<dbReference type="PANTHER" id="PTHR45295:SF1">
    <property type="entry name" value="CHAPERONE PROTEIN DNAJ C76, CHLOROPLASTIC"/>
    <property type="match status" value="1"/>
</dbReference>
<keyword evidence="2" id="KW-0472">Membrane</keyword>
<evidence type="ECO:0000256" key="1">
    <source>
        <dbReference type="SAM" id="MobiDB-lite"/>
    </source>
</evidence>
<keyword evidence="2" id="KW-1133">Transmembrane helix</keyword>
<evidence type="ECO:0000256" key="2">
    <source>
        <dbReference type="SAM" id="Phobius"/>
    </source>
</evidence>
<evidence type="ECO:0000259" key="3">
    <source>
        <dbReference type="PROSITE" id="PS50076"/>
    </source>
</evidence>
<dbReference type="InterPro" id="IPR001623">
    <property type="entry name" value="DnaJ_domain"/>
</dbReference>
<dbReference type="Gene3D" id="3.30.70.20">
    <property type="match status" value="1"/>
</dbReference>
<dbReference type="SMART" id="SM00271">
    <property type="entry name" value="DnaJ"/>
    <property type="match status" value="1"/>
</dbReference>
<evidence type="ECO:0000313" key="5">
    <source>
        <dbReference type="Proteomes" id="UP000701853"/>
    </source>
</evidence>
<dbReference type="PANTHER" id="PTHR45295">
    <property type="entry name" value="CHAPERONE PROTEIN DNAJ C76, CHLOROPLASTIC"/>
    <property type="match status" value="1"/>
</dbReference>
<keyword evidence="2" id="KW-0812">Transmembrane</keyword>
<accession>A0A8J5ZMT2</accession>
<organism evidence="4 5">
    <name type="scientific">Gossypium anomalum</name>
    <dbReference type="NCBI Taxonomy" id="47600"/>
    <lineage>
        <taxon>Eukaryota</taxon>
        <taxon>Viridiplantae</taxon>
        <taxon>Streptophyta</taxon>
        <taxon>Embryophyta</taxon>
        <taxon>Tracheophyta</taxon>
        <taxon>Spermatophyta</taxon>
        <taxon>Magnoliopsida</taxon>
        <taxon>eudicotyledons</taxon>
        <taxon>Gunneridae</taxon>
        <taxon>Pentapetalae</taxon>
        <taxon>rosids</taxon>
        <taxon>malvids</taxon>
        <taxon>Malvales</taxon>
        <taxon>Malvaceae</taxon>
        <taxon>Malvoideae</taxon>
        <taxon>Gossypium</taxon>
    </lineage>
</organism>
<protein>
    <recommendedName>
        <fullName evidence="3">J domain-containing protein</fullName>
    </recommendedName>
</protein>
<dbReference type="Pfam" id="PF00226">
    <property type="entry name" value="DnaJ"/>
    <property type="match status" value="1"/>
</dbReference>
<dbReference type="Pfam" id="PF13370">
    <property type="entry name" value="Fer4_13"/>
    <property type="match status" value="1"/>
</dbReference>
<feature type="compositionally biased region" description="Basic and acidic residues" evidence="1">
    <location>
        <begin position="379"/>
        <end position="388"/>
    </location>
</feature>
<dbReference type="SUPFAM" id="SSF54862">
    <property type="entry name" value="4Fe-4S ferredoxins"/>
    <property type="match status" value="1"/>
</dbReference>
<dbReference type="PROSITE" id="PS50076">
    <property type="entry name" value="DNAJ_2"/>
    <property type="match status" value="1"/>
</dbReference>
<dbReference type="Gene3D" id="1.10.287.110">
    <property type="entry name" value="DnaJ domain"/>
    <property type="match status" value="1"/>
</dbReference>
<reference evidence="4 5" key="1">
    <citation type="journal article" date="2021" name="bioRxiv">
        <title>The Gossypium anomalum genome as a resource for cotton improvement and evolutionary analysis of hybrid incompatibility.</title>
        <authorList>
            <person name="Grover C.E."/>
            <person name="Yuan D."/>
            <person name="Arick M.A."/>
            <person name="Miller E.R."/>
            <person name="Hu G."/>
            <person name="Peterson D.G."/>
            <person name="Wendel J.F."/>
            <person name="Udall J.A."/>
        </authorList>
    </citation>
    <scope>NUCLEOTIDE SEQUENCE [LARGE SCALE GENOMIC DNA]</scope>
    <source>
        <strain evidence="4">JFW-Udall</strain>
        <tissue evidence="4">Leaf</tissue>
    </source>
</reference>
<dbReference type="CDD" id="cd06257">
    <property type="entry name" value="DnaJ"/>
    <property type="match status" value="1"/>
</dbReference>
<dbReference type="InterPro" id="IPR036869">
    <property type="entry name" value="J_dom_sf"/>
</dbReference>
<feature type="transmembrane region" description="Helical" evidence="2">
    <location>
        <begin position="443"/>
        <end position="464"/>
    </location>
</feature>
<dbReference type="OrthoDB" id="376357at2759"/>
<dbReference type="SUPFAM" id="SSF46565">
    <property type="entry name" value="Chaperone J-domain"/>
    <property type="match status" value="1"/>
</dbReference>
<dbReference type="AlphaFoldDB" id="A0A8J5ZMT2"/>